<keyword evidence="4" id="KW-1185">Reference proteome</keyword>
<organism evidence="3 4">
    <name type="scientific">Aldrovandia affinis</name>
    <dbReference type="NCBI Taxonomy" id="143900"/>
    <lineage>
        <taxon>Eukaryota</taxon>
        <taxon>Metazoa</taxon>
        <taxon>Chordata</taxon>
        <taxon>Craniata</taxon>
        <taxon>Vertebrata</taxon>
        <taxon>Euteleostomi</taxon>
        <taxon>Actinopterygii</taxon>
        <taxon>Neopterygii</taxon>
        <taxon>Teleostei</taxon>
        <taxon>Notacanthiformes</taxon>
        <taxon>Halosauridae</taxon>
        <taxon>Aldrovandia</taxon>
    </lineage>
</organism>
<feature type="compositionally biased region" description="Basic and acidic residues" evidence="2">
    <location>
        <begin position="105"/>
        <end position="118"/>
    </location>
</feature>
<evidence type="ECO:0000313" key="3">
    <source>
        <dbReference type="EMBL" id="KAJ8411290.1"/>
    </source>
</evidence>
<feature type="region of interest" description="Disordered" evidence="2">
    <location>
        <begin position="1"/>
        <end position="32"/>
    </location>
</feature>
<dbReference type="AlphaFoldDB" id="A0AAD7SYV3"/>
<feature type="compositionally biased region" description="Basic residues" evidence="2">
    <location>
        <begin position="89"/>
        <end position="104"/>
    </location>
</feature>
<evidence type="ECO:0000313" key="4">
    <source>
        <dbReference type="Proteomes" id="UP001221898"/>
    </source>
</evidence>
<protein>
    <submittedName>
        <fullName evidence="3">Uncharacterized protein</fullName>
    </submittedName>
</protein>
<feature type="compositionally biased region" description="Polar residues" evidence="2">
    <location>
        <begin position="1"/>
        <end position="12"/>
    </location>
</feature>
<feature type="compositionally biased region" description="Basic and acidic residues" evidence="2">
    <location>
        <begin position="334"/>
        <end position="351"/>
    </location>
</feature>
<evidence type="ECO:0000256" key="2">
    <source>
        <dbReference type="SAM" id="MobiDB-lite"/>
    </source>
</evidence>
<dbReference type="Proteomes" id="UP001221898">
    <property type="component" value="Unassembled WGS sequence"/>
</dbReference>
<dbReference type="EMBL" id="JAINUG010000023">
    <property type="protein sequence ID" value="KAJ8411290.1"/>
    <property type="molecule type" value="Genomic_DNA"/>
</dbReference>
<keyword evidence="1" id="KW-0175">Coiled coil</keyword>
<comment type="caution">
    <text evidence="3">The sequence shown here is derived from an EMBL/GenBank/DDBJ whole genome shotgun (WGS) entry which is preliminary data.</text>
</comment>
<feature type="region of interest" description="Disordered" evidence="2">
    <location>
        <begin position="82"/>
        <end position="118"/>
    </location>
</feature>
<reference evidence="3" key="1">
    <citation type="journal article" date="2023" name="Science">
        <title>Genome structures resolve the early diversification of teleost fishes.</title>
        <authorList>
            <person name="Parey E."/>
            <person name="Louis A."/>
            <person name="Montfort J."/>
            <person name="Bouchez O."/>
            <person name="Roques C."/>
            <person name="Iampietro C."/>
            <person name="Lluch J."/>
            <person name="Castinel A."/>
            <person name="Donnadieu C."/>
            <person name="Desvignes T."/>
            <person name="Floi Bucao C."/>
            <person name="Jouanno E."/>
            <person name="Wen M."/>
            <person name="Mejri S."/>
            <person name="Dirks R."/>
            <person name="Jansen H."/>
            <person name="Henkel C."/>
            <person name="Chen W.J."/>
            <person name="Zahm M."/>
            <person name="Cabau C."/>
            <person name="Klopp C."/>
            <person name="Thompson A.W."/>
            <person name="Robinson-Rechavi M."/>
            <person name="Braasch I."/>
            <person name="Lecointre G."/>
            <person name="Bobe J."/>
            <person name="Postlethwait J.H."/>
            <person name="Berthelot C."/>
            <person name="Roest Crollius H."/>
            <person name="Guiguen Y."/>
        </authorList>
    </citation>
    <scope>NUCLEOTIDE SEQUENCE</scope>
    <source>
        <strain evidence="3">NC1722</strain>
    </source>
</reference>
<feature type="compositionally biased region" description="Basic and acidic residues" evidence="2">
    <location>
        <begin position="13"/>
        <end position="23"/>
    </location>
</feature>
<gene>
    <name evidence="3" type="ORF">AAFF_G00172960</name>
</gene>
<feature type="compositionally biased region" description="Basic and acidic residues" evidence="2">
    <location>
        <begin position="317"/>
        <end position="327"/>
    </location>
</feature>
<feature type="coiled-coil region" evidence="1">
    <location>
        <begin position="40"/>
        <end position="74"/>
    </location>
</feature>
<evidence type="ECO:0000256" key="1">
    <source>
        <dbReference type="SAM" id="Coils"/>
    </source>
</evidence>
<proteinExistence type="predicted"/>
<accession>A0AAD7SYV3</accession>
<name>A0AAD7SYV3_9TELE</name>
<feature type="region of interest" description="Disordered" evidence="2">
    <location>
        <begin position="197"/>
        <end position="351"/>
    </location>
</feature>
<sequence>MDIDMENTSNEKGGTERYRKEKSTATGPGLRDQEVMFSEMARMREEMDILKRDLQKTKREVEEWTGLMELVERETDVITSDWTRERKEWRRKPGRSGKGKRTRETKRGHGRRGEKEVMERMREEIQREREMMRAAKEDMAKEFLDFSCKFITYIHDEMERLRELETSRDETDEWLSMMEMLNMEIDRVKRVWKKEREGIREERGEMERTQERVEEKAAMQSEGTVGEEKAGIGEETEEKVSELKSTETEEKVSELKSTETEEKVSELKSTETEETHESEDHRRNFRKIEEETQNEEWRREETEVKNKEVQSESESEKEERIGEKGEQMEEEEEGALREDEEALKTDTEGCL</sequence>
<feature type="compositionally biased region" description="Basic and acidic residues" evidence="2">
    <location>
        <begin position="197"/>
        <end position="217"/>
    </location>
</feature>
<feature type="compositionally biased region" description="Basic and acidic residues" evidence="2">
    <location>
        <begin position="226"/>
        <end position="310"/>
    </location>
</feature>